<accession>A0A9D4DDX2</accession>
<dbReference type="AlphaFoldDB" id="A0A9D4DDX2"/>
<evidence type="ECO:0000313" key="1">
    <source>
        <dbReference type="EMBL" id="KAH3747096.1"/>
    </source>
</evidence>
<proteinExistence type="predicted"/>
<evidence type="ECO:0000313" key="2">
    <source>
        <dbReference type="Proteomes" id="UP000828390"/>
    </source>
</evidence>
<comment type="caution">
    <text evidence="1">The sequence shown here is derived from an EMBL/GenBank/DDBJ whole genome shotgun (WGS) entry which is preliminary data.</text>
</comment>
<protein>
    <submittedName>
        <fullName evidence="1">Uncharacterized protein</fullName>
    </submittedName>
</protein>
<gene>
    <name evidence="1" type="ORF">DPMN_181518</name>
</gene>
<dbReference type="Proteomes" id="UP000828390">
    <property type="component" value="Unassembled WGS sequence"/>
</dbReference>
<reference evidence="1" key="1">
    <citation type="journal article" date="2019" name="bioRxiv">
        <title>The Genome of the Zebra Mussel, Dreissena polymorpha: A Resource for Invasive Species Research.</title>
        <authorList>
            <person name="McCartney M.A."/>
            <person name="Auch B."/>
            <person name="Kono T."/>
            <person name="Mallez S."/>
            <person name="Zhang Y."/>
            <person name="Obille A."/>
            <person name="Becker A."/>
            <person name="Abrahante J.E."/>
            <person name="Garbe J."/>
            <person name="Badalamenti J.P."/>
            <person name="Herman A."/>
            <person name="Mangelson H."/>
            <person name="Liachko I."/>
            <person name="Sullivan S."/>
            <person name="Sone E.D."/>
            <person name="Koren S."/>
            <person name="Silverstein K.A.T."/>
            <person name="Beckman K.B."/>
            <person name="Gohl D.M."/>
        </authorList>
    </citation>
    <scope>NUCLEOTIDE SEQUENCE</scope>
    <source>
        <strain evidence="1">Duluth1</strain>
        <tissue evidence="1">Whole animal</tissue>
    </source>
</reference>
<keyword evidence="2" id="KW-1185">Reference proteome</keyword>
<organism evidence="1 2">
    <name type="scientific">Dreissena polymorpha</name>
    <name type="common">Zebra mussel</name>
    <name type="synonym">Mytilus polymorpha</name>
    <dbReference type="NCBI Taxonomy" id="45954"/>
    <lineage>
        <taxon>Eukaryota</taxon>
        <taxon>Metazoa</taxon>
        <taxon>Spiralia</taxon>
        <taxon>Lophotrochozoa</taxon>
        <taxon>Mollusca</taxon>
        <taxon>Bivalvia</taxon>
        <taxon>Autobranchia</taxon>
        <taxon>Heteroconchia</taxon>
        <taxon>Euheterodonta</taxon>
        <taxon>Imparidentia</taxon>
        <taxon>Neoheterodontei</taxon>
        <taxon>Myida</taxon>
        <taxon>Dreissenoidea</taxon>
        <taxon>Dreissenidae</taxon>
        <taxon>Dreissena</taxon>
    </lineage>
</organism>
<sequence length="126" mass="14643">MQKGLDEPEITLKEPHSIRWLRLQNAVEAVYFSYLSSFSTLSCFAEEGNAIANGLLKYFINYKTVLLVAFMLDVHEELRILRKRLQEQSLQFSDTESYVDGFLGKLQNLKFSDGQRLKEMKAMQLQ</sequence>
<dbReference type="EMBL" id="JAIWYP010000010">
    <property type="protein sequence ID" value="KAH3747096.1"/>
    <property type="molecule type" value="Genomic_DNA"/>
</dbReference>
<name>A0A9D4DDX2_DREPO</name>
<reference evidence="1" key="2">
    <citation type="submission" date="2020-11" db="EMBL/GenBank/DDBJ databases">
        <authorList>
            <person name="McCartney M.A."/>
            <person name="Auch B."/>
            <person name="Kono T."/>
            <person name="Mallez S."/>
            <person name="Becker A."/>
            <person name="Gohl D.M."/>
            <person name="Silverstein K.A.T."/>
            <person name="Koren S."/>
            <person name="Bechman K.B."/>
            <person name="Herman A."/>
            <person name="Abrahante J.E."/>
            <person name="Garbe J."/>
        </authorList>
    </citation>
    <scope>NUCLEOTIDE SEQUENCE</scope>
    <source>
        <strain evidence="1">Duluth1</strain>
        <tissue evidence="1">Whole animal</tissue>
    </source>
</reference>